<sequence>MTLDSIARSRDEEDEKDYDKENVRNKDEYQRFEVSVSQQGEMAEQNMSSPPCFLPVPGEPSISWKRWRNIFSTYLLAIAGDRYTPVRKQVILLHHLGAEGRRIYDDLPEIPLGTGDGHPTNVYEMSLLMLEKHFTPKLNTVFERHKFFSGAQGQDEDVMSFVATLRGLAVTCDFRDLSDSLIRDQIVRCTNNKKVKEKLLSMEPTLEESIQVARSMEHTATWMKEIEKSSAQIRDVDEKSTIEVKEVKMKKTGMAS</sequence>
<name>A0AAV7UCF1_PLEWA</name>
<evidence type="ECO:0000313" key="3">
    <source>
        <dbReference type="Proteomes" id="UP001066276"/>
    </source>
</evidence>
<dbReference type="Proteomes" id="UP001066276">
    <property type="component" value="Chromosome 3_1"/>
</dbReference>
<dbReference type="PANTHER" id="PTHR33198">
    <property type="entry name" value="ANK_REP_REGION DOMAIN-CONTAINING PROTEIN-RELATED"/>
    <property type="match status" value="1"/>
</dbReference>
<dbReference type="AlphaFoldDB" id="A0AAV7UCF1"/>
<evidence type="ECO:0000313" key="2">
    <source>
        <dbReference type="EMBL" id="KAJ1186074.1"/>
    </source>
</evidence>
<feature type="region of interest" description="Disordered" evidence="1">
    <location>
        <begin position="1"/>
        <end position="30"/>
    </location>
</feature>
<protein>
    <submittedName>
        <fullName evidence="2">Uncharacterized protein</fullName>
    </submittedName>
</protein>
<dbReference type="PANTHER" id="PTHR33198:SF20">
    <property type="entry name" value="RETROTRANSPOSON GAG DOMAIN-CONTAINING PROTEIN"/>
    <property type="match status" value="1"/>
</dbReference>
<proteinExistence type="predicted"/>
<organism evidence="2 3">
    <name type="scientific">Pleurodeles waltl</name>
    <name type="common">Iberian ribbed newt</name>
    <dbReference type="NCBI Taxonomy" id="8319"/>
    <lineage>
        <taxon>Eukaryota</taxon>
        <taxon>Metazoa</taxon>
        <taxon>Chordata</taxon>
        <taxon>Craniata</taxon>
        <taxon>Vertebrata</taxon>
        <taxon>Euteleostomi</taxon>
        <taxon>Amphibia</taxon>
        <taxon>Batrachia</taxon>
        <taxon>Caudata</taxon>
        <taxon>Salamandroidea</taxon>
        <taxon>Salamandridae</taxon>
        <taxon>Pleurodelinae</taxon>
        <taxon>Pleurodeles</taxon>
    </lineage>
</organism>
<feature type="compositionally biased region" description="Basic and acidic residues" evidence="1">
    <location>
        <begin position="7"/>
        <end position="30"/>
    </location>
</feature>
<dbReference type="EMBL" id="JANPWB010000005">
    <property type="protein sequence ID" value="KAJ1186074.1"/>
    <property type="molecule type" value="Genomic_DNA"/>
</dbReference>
<accession>A0AAV7UCF1</accession>
<keyword evidence="3" id="KW-1185">Reference proteome</keyword>
<gene>
    <name evidence="2" type="ORF">NDU88_002859</name>
</gene>
<evidence type="ECO:0000256" key="1">
    <source>
        <dbReference type="SAM" id="MobiDB-lite"/>
    </source>
</evidence>
<comment type="caution">
    <text evidence="2">The sequence shown here is derived from an EMBL/GenBank/DDBJ whole genome shotgun (WGS) entry which is preliminary data.</text>
</comment>
<reference evidence="2" key="1">
    <citation type="journal article" date="2022" name="bioRxiv">
        <title>Sequencing and chromosome-scale assembly of the giantPleurodeles waltlgenome.</title>
        <authorList>
            <person name="Brown T."/>
            <person name="Elewa A."/>
            <person name="Iarovenko S."/>
            <person name="Subramanian E."/>
            <person name="Araus A.J."/>
            <person name="Petzold A."/>
            <person name="Susuki M."/>
            <person name="Suzuki K.-i.T."/>
            <person name="Hayashi T."/>
            <person name="Toyoda A."/>
            <person name="Oliveira C."/>
            <person name="Osipova E."/>
            <person name="Leigh N.D."/>
            <person name="Simon A."/>
            <person name="Yun M.H."/>
        </authorList>
    </citation>
    <scope>NUCLEOTIDE SEQUENCE</scope>
    <source>
        <strain evidence="2">20211129_DDA</strain>
        <tissue evidence="2">Liver</tissue>
    </source>
</reference>